<dbReference type="Proteomes" id="UP000261500">
    <property type="component" value="Unplaced"/>
</dbReference>
<name>A0A3B3U2I8_9TELE</name>
<evidence type="ECO:0000313" key="1">
    <source>
        <dbReference type="Ensembl" id="ENSPLAP00000006886.1"/>
    </source>
</evidence>
<reference evidence="1" key="1">
    <citation type="submission" date="2025-08" db="UniProtKB">
        <authorList>
            <consortium name="Ensembl"/>
        </authorList>
    </citation>
    <scope>IDENTIFICATION</scope>
</reference>
<keyword evidence="2" id="KW-1185">Reference proteome</keyword>
<accession>A0A3B3U2I8</accession>
<evidence type="ECO:0000313" key="2">
    <source>
        <dbReference type="Proteomes" id="UP000261500"/>
    </source>
</evidence>
<proteinExistence type="predicted"/>
<dbReference type="Ensembl" id="ENSPLAT00000005491.1">
    <property type="protein sequence ID" value="ENSPLAP00000006886.1"/>
    <property type="gene ID" value="ENSPLAG00000009120.1"/>
</dbReference>
<protein>
    <submittedName>
        <fullName evidence="1">Uncharacterized protein</fullName>
    </submittedName>
</protein>
<reference evidence="1" key="2">
    <citation type="submission" date="2025-09" db="UniProtKB">
        <authorList>
            <consortium name="Ensembl"/>
        </authorList>
    </citation>
    <scope>IDENTIFICATION</scope>
</reference>
<dbReference type="GeneTree" id="ENSGT00940000177534"/>
<sequence length="125" mass="14160">MQSPGLGRGLREPQAEPLTSEPLLYFLPDLCVCRVFFCVDVRCARSGQTYPFRLLIREDTTLSTCCEVAVDLEGVPRAALVWINPVFTCRQEAQRKTFRGENRTFVERCKAVDACPFLIQINLTS</sequence>
<dbReference type="AlphaFoldDB" id="A0A3B3U2I8"/>
<organism evidence="1 2">
    <name type="scientific">Poecilia latipinna</name>
    <name type="common">sailfin molly</name>
    <dbReference type="NCBI Taxonomy" id="48699"/>
    <lineage>
        <taxon>Eukaryota</taxon>
        <taxon>Metazoa</taxon>
        <taxon>Chordata</taxon>
        <taxon>Craniata</taxon>
        <taxon>Vertebrata</taxon>
        <taxon>Euteleostomi</taxon>
        <taxon>Actinopterygii</taxon>
        <taxon>Neopterygii</taxon>
        <taxon>Teleostei</taxon>
        <taxon>Neoteleostei</taxon>
        <taxon>Acanthomorphata</taxon>
        <taxon>Ovalentaria</taxon>
        <taxon>Atherinomorphae</taxon>
        <taxon>Cyprinodontiformes</taxon>
        <taxon>Poeciliidae</taxon>
        <taxon>Poeciliinae</taxon>
        <taxon>Poecilia</taxon>
    </lineage>
</organism>